<dbReference type="PROSITE" id="PS50850">
    <property type="entry name" value="MFS"/>
    <property type="match status" value="1"/>
</dbReference>
<dbReference type="Proteomes" id="UP000792457">
    <property type="component" value="Unassembled WGS sequence"/>
</dbReference>
<feature type="region of interest" description="Disordered" evidence="2">
    <location>
        <begin position="221"/>
        <end position="261"/>
    </location>
</feature>
<evidence type="ECO:0000256" key="1">
    <source>
        <dbReference type="ARBA" id="ARBA00004141"/>
    </source>
</evidence>
<keyword evidence="3" id="KW-0472">Membrane</keyword>
<organism evidence="5 6">
    <name type="scientific">Ladona fulva</name>
    <name type="common">Scarce chaser dragonfly</name>
    <name type="synonym">Libellula fulva</name>
    <dbReference type="NCBI Taxonomy" id="123851"/>
    <lineage>
        <taxon>Eukaryota</taxon>
        <taxon>Metazoa</taxon>
        <taxon>Ecdysozoa</taxon>
        <taxon>Arthropoda</taxon>
        <taxon>Hexapoda</taxon>
        <taxon>Insecta</taxon>
        <taxon>Pterygota</taxon>
        <taxon>Palaeoptera</taxon>
        <taxon>Odonata</taxon>
        <taxon>Epiprocta</taxon>
        <taxon>Anisoptera</taxon>
        <taxon>Libelluloidea</taxon>
        <taxon>Libellulidae</taxon>
        <taxon>Ladona</taxon>
    </lineage>
</organism>
<feature type="compositionally biased region" description="Basic and acidic residues" evidence="2">
    <location>
        <begin position="236"/>
        <end position="252"/>
    </location>
</feature>
<evidence type="ECO:0000313" key="5">
    <source>
        <dbReference type="EMBL" id="KAG8229385.1"/>
    </source>
</evidence>
<reference evidence="5" key="2">
    <citation type="submission" date="2017-10" db="EMBL/GenBank/DDBJ databases">
        <title>Ladona fulva Genome sequencing and assembly.</title>
        <authorList>
            <person name="Murali S."/>
            <person name="Richards S."/>
            <person name="Bandaranaike D."/>
            <person name="Bellair M."/>
            <person name="Blankenburg K."/>
            <person name="Chao H."/>
            <person name="Dinh H."/>
            <person name="Doddapaneni H."/>
            <person name="Dugan-Rocha S."/>
            <person name="Elkadiri S."/>
            <person name="Gnanaolivu R."/>
            <person name="Hernandez B."/>
            <person name="Skinner E."/>
            <person name="Javaid M."/>
            <person name="Lee S."/>
            <person name="Li M."/>
            <person name="Ming W."/>
            <person name="Munidasa M."/>
            <person name="Muniz J."/>
            <person name="Nguyen L."/>
            <person name="Hughes D."/>
            <person name="Osuji N."/>
            <person name="Pu L.-L."/>
            <person name="Puazo M."/>
            <person name="Qu C."/>
            <person name="Quiroz J."/>
            <person name="Raj R."/>
            <person name="Weissenberger G."/>
            <person name="Xin Y."/>
            <person name="Zou X."/>
            <person name="Han Y."/>
            <person name="Worley K."/>
            <person name="Muzny D."/>
            <person name="Gibbs R."/>
        </authorList>
    </citation>
    <scope>NUCLEOTIDE SEQUENCE</scope>
    <source>
        <strain evidence="5">Sampled in the wild</strain>
    </source>
</reference>
<dbReference type="InterPro" id="IPR050327">
    <property type="entry name" value="Proton-linked_MCT"/>
</dbReference>
<feature type="transmembrane region" description="Helical" evidence="3">
    <location>
        <begin position="187"/>
        <end position="205"/>
    </location>
</feature>
<dbReference type="PANTHER" id="PTHR11360:SF229">
    <property type="entry name" value="AGAP007601-PA"/>
    <property type="match status" value="1"/>
</dbReference>
<evidence type="ECO:0000313" key="6">
    <source>
        <dbReference type="Proteomes" id="UP000792457"/>
    </source>
</evidence>
<dbReference type="OrthoDB" id="5667at2759"/>
<name>A0A8K0NYR8_LADFU</name>
<feature type="transmembrane region" description="Helical" evidence="3">
    <location>
        <begin position="66"/>
        <end position="86"/>
    </location>
</feature>
<feature type="transmembrane region" description="Helical" evidence="3">
    <location>
        <begin position="126"/>
        <end position="149"/>
    </location>
</feature>
<evidence type="ECO:0000259" key="4">
    <source>
        <dbReference type="PROSITE" id="PS50850"/>
    </source>
</evidence>
<accession>A0A8K0NYR8</accession>
<proteinExistence type="predicted"/>
<dbReference type="Gene3D" id="1.20.1250.20">
    <property type="entry name" value="MFS general substrate transporter like domains"/>
    <property type="match status" value="1"/>
</dbReference>
<feature type="domain" description="Major facilitator superfamily (MFS) profile" evidence="4">
    <location>
        <begin position="29"/>
        <end position="501"/>
    </location>
</feature>
<feature type="transmembrane region" description="Helical" evidence="3">
    <location>
        <begin position="444"/>
        <end position="468"/>
    </location>
</feature>
<gene>
    <name evidence="5" type="ORF">J437_LFUL000906</name>
</gene>
<dbReference type="AlphaFoldDB" id="A0A8K0NYR8"/>
<keyword evidence="6" id="KW-1185">Reference proteome</keyword>
<feature type="transmembrane region" description="Helical" evidence="3">
    <location>
        <begin position="98"/>
        <end position="120"/>
    </location>
</feature>
<dbReference type="SUPFAM" id="SSF103473">
    <property type="entry name" value="MFS general substrate transporter"/>
    <property type="match status" value="1"/>
</dbReference>
<dbReference type="InterPro" id="IPR036259">
    <property type="entry name" value="MFS_trans_sf"/>
</dbReference>
<comment type="caution">
    <text evidence="5">The sequence shown here is derived from an EMBL/GenBank/DDBJ whole genome shotgun (WGS) entry which is preliminary data.</text>
</comment>
<dbReference type="GO" id="GO:0008028">
    <property type="term" value="F:monocarboxylic acid transmembrane transporter activity"/>
    <property type="evidence" value="ECO:0007669"/>
    <property type="project" value="TreeGrafter"/>
</dbReference>
<dbReference type="CDD" id="cd17352">
    <property type="entry name" value="MFS_MCT_SLC16"/>
    <property type="match status" value="1"/>
</dbReference>
<dbReference type="GO" id="GO:0016020">
    <property type="term" value="C:membrane"/>
    <property type="evidence" value="ECO:0007669"/>
    <property type="project" value="UniProtKB-SubCell"/>
</dbReference>
<keyword evidence="3" id="KW-0812">Transmembrane</keyword>
<comment type="subcellular location">
    <subcellularLocation>
        <location evidence="1">Membrane</location>
        <topology evidence="1">Multi-pass membrane protein</topology>
    </subcellularLocation>
</comment>
<dbReference type="InterPro" id="IPR020846">
    <property type="entry name" value="MFS_dom"/>
</dbReference>
<feature type="transmembrane region" description="Helical" evidence="3">
    <location>
        <begin position="320"/>
        <end position="342"/>
    </location>
</feature>
<dbReference type="InterPro" id="IPR011701">
    <property type="entry name" value="MFS"/>
</dbReference>
<dbReference type="PANTHER" id="PTHR11360">
    <property type="entry name" value="MONOCARBOXYLATE TRANSPORTER"/>
    <property type="match status" value="1"/>
</dbReference>
<dbReference type="Pfam" id="PF07690">
    <property type="entry name" value="MFS_1"/>
    <property type="match status" value="1"/>
</dbReference>
<feature type="transmembrane region" description="Helical" evidence="3">
    <location>
        <begin position="28"/>
        <end position="54"/>
    </location>
</feature>
<feature type="transmembrane region" description="Helical" evidence="3">
    <location>
        <begin position="156"/>
        <end position="175"/>
    </location>
</feature>
<keyword evidence="3" id="KW-1133">Transmembrane helix</keyword>
<sequence>MGKPDSIKSGGNENEEDKLLLEKPDGGWGWVVVFGVALMNMTTQSLVSSFGLLFGDWLESKGESTAGAALIMSVMVATTNLSGLLTGPVIRRFSYRKVALSGAILTASGLIITSSCTHPWQVLLSYSFMAGLGLGLIAPSSFVAVNAYFSQKRGRAVGFGLAGTGMGQMLMPQAVGLLLDEYGFRGAMLILGAVATHSIMGAMLFQPVHWHVKVDSGTPLEETKALEEEEEEDELPDLRRRDSQALRGDRRRSSLTPPPRWMTRRASCVSVTSMDVGLQVEVLTGHSIEDVSEEKEVSSEKSLWEKVVAFMDLNLLMDPVFVNVVVGLALVYSAGINFAMLFPFYLTSIGFSKAETATCMSTLAGADILSRVVLPSITDKLGAGNRNTFLIALVCLAISRSVIAELSNYYALLVVSALCGFVRGSTVVNFNLSIAENCSAKQLPAALGINMVMKGVSILVLGPVLGWVRDYSGSYSICIHVPNTLLLMTAISWMIEMAVTRHRRRGTNYRNRGEQEDAKNRKSRCLCV</sequence>
<feature type="transmembrane region" description="Helical" evidence="3">
    <location>
        <begin position="474"/>
        <end position="495"/>
    </location>
</feature>
<dbReference type="EMBL" id="KZ308428">
    <property type="protein sequence ID" value="KAG8229385.1"/>
    <property type="molecule type" value="Genomic_DNA"/>
</dbReference>
<evidence type="ECO:0000256" key="3">
    <source>
        <dbReference type="SAM" id="Phobius"/>
    </source>
</evidence>
<reference evidence="5" key="1">
    <citation type="submission" date="2013-04" db="EMBL/GenBank/DDBJ databases">
        <authorList>
            <person name="Qu J."/>
            <person name="Murali S.C."/>
            <person name="Bandaranaike D."/>
            <person name="Bellair M."/>
            <person name="Blankenburg K."/>
            <person name="Chao H."/>
            <person name="Dinh H."/>
            <person name="Doddapaneni H."/>
            <person name="Downs B."/>
            <person name="Dugan-Rocha S."/>
            <person name="Elkadiri S."/>
            <person name="Gnanaolivu R.D."/>
            <person name="Hernandez B."/>
            <person name="Javaid M."/>
            <person name="Jayaseelan J.C."/>
            <person name="Lee S."/>
            <person name="Li M."/>
            <person name="Ming W."/>
            <person name="Munidasa M."/>
            <person name="Muniz J."/>
            <person name="Nguyen L."/>
            <person name="Ongeri F."/>
            <person name="Osuji N."/>
            <person name="Pu L.-L."/>
            <person name="Puazo M."/>
            <person name="Qu C."/>
            <person name="Quiroz J."/>
            <person name="Raj R."/>
            <person name="Weissenberger G."/>
            <person name="Xin Y."/>
            <person name="Zou X."/>
            <person name="Han Y."/>
            <person name="Richards S."/>
            <person name="Worley K."/>
            <person name="Muzny D."/>
            <person name="Gibbs R."/>
        </authorList>
    </citation>
    <scope>NUCLEOTIDE SEQUENCE</scope>
    <source>
        <strain evidence="5">Sampled in the wild</strain>
    </source>
</reference>
<feature type="transmembrane region" description="Helical" evidence="3">
    <location>
        <begin position="409"/>
        <end position="432"/>
    </location>
</feature>
<evidence type="ECO:0000256" key="2">
    <source>
        <dbReference type="SAM" id="MobiDB-lite"/>
    </source>
</evidence>
<protein>
    <recommendedName>
        <fullName evidence="4">Major facilitator superfamily (MFS) profile domain-containing protein</fullName>
    </recommendedName>
</protein>